<sequence length="77" mass="8542">MQHTQHVLIPRDVPNVERLNSITACVSDFITAAHVMTFTLNEECHPPNAPGFDVKVIRDGCMWAHGCCCTTTVIALY</sequence>
<reference evidence="1 2" key="1">
    <citation type="journal article" date="2023" name="Sci. Data">
        <title>Genome assembly of the Korean intertidal mud-creeper Batillaria attramentaria.</title>
        <authorList>
            <person name="Patra A.K."/>
            <person name="Ho P.T."/>
            <person name="Jun S."/>
            <person name="Lee S.J."/>
            <person name="Kim Y."/>
            <person name="Won Y.J."/>
        </authorList>
    </citation>
    <scope>NUCLEOTIDE SEQUENCE [LARGE SCALE GENOMIC DNA]</scope>
    <source>
        <strain evidence="1">Wonlab-2016</strain>
    </source>
</reference>
<dbReference type="EMBL" id="JACVVK020000042">
    <property type="protein sequence ID" value="KAK7499668.1"/>
    <property type="molecule type" value="Genomic_DNA"/>
</dbReference>
<accession>A0ABD0LKP0</accession>
<comment type="caution">
    <text evidence="1">The sequence shown here is derived from an EMBL/GenBank/DDBJ whole genome shotgun (WGS) entry which is preliminary data.</text>
</comment>
<dbReference type="Proteomes" id="UP001519460">
    <property type="component" value="Unassembled WGS sequence"/>
</dbReference>
<name>A0ABD0LKP0_9CAEN</name>
<proteinExistence type="predicted"/>
<evidence type="ECO:0000313" key="1">
    <source>
        <dbReference type="EMBL" id="KAK7499668.1"/>
    </source>
</evidence>
<gene>
    <name evidence="1" type="ORF">BaRGS_00009009</name>
</gene>
<dbReference type="AlphaFoldDB" id="A0ABD0LKP0"/>
<organism evidence="1 2">
    <name type="scientific">Batillaria attramentaria</name>
    <dbReference type="NCBI Taxonomy" id="370345"/>
    <lineage>
        <taxon>Eukaryota</taxon>
        <taxon>Metazoa</taxon>
        <taxon>Spiralia</taxon>
        <taxon>Lophotrochozoa</taxon>
        <taxon>Mollusca</taxon>
        <taxon>Gastropoda</taxon>
        <taxon>Caenogastropoda</taxon>
        <taxon>Sorbeoconcha</taxon>
        <taxon>Cerithioidea</taxon>
        <taxon>Batillariidae</taxon>
        <taxon>Batillaria</taxon>
    </lineage>
</organism>
<evidence type="ECO:0000313" key="2">
    <source>
        <dbReference type="Proteomes" id="UP001519460"/>
    </source>
</evidence>
<protein>
    <submittedName>
        <fullName evidence="1">Uncharacterized protein</fullName>
    </submittedName>
</protein>
<keyword evidence="2" id="KW-1185">Reference proteome</keyword>